<proteinExistence type="predicted"/>
<reference evidence="2 3" key="1">
    <citation type="submission" date="2018-08" db="EMBL/GenBank/DDBJ databases">
        <title>Diversity &amp; Physiological Properties of Lignin-Decomposing Actinobacteria from Soil.</title>
        <authorList>
            <person name="Roh S.G."/>
            <person name="Kim S.B."/>
        </authorList>
    </citation>
    <scope>NUCLEOTIDE SEQUENCE [LARGE SCALE GENOMIC DNA]</scope>
    <source>
        <strain evidence="2 3">MMS17-GH009</strain>
    </source>
</reference>
<protein>
    <submittedName>
        <fullName evidence="2">Uncharacterized protein</fullName>
    </submittedName>
</protein>
<organism evidence="2 3">
    <name type="scientific">Kitasatospora xanthocidica</name>
    <dbReference type="NCBI Taxonomy" id="83382"/>
    <lineage>
        <taxon>Bacteria</taxon>
        <taxon>Bacillati</taxon>
        <taxon>Actinomycetota</taxon>
        <taxon>Actinomycetes</taxon>
        <taxon>Kitasatosporales</taxon>
        <taxon>Streptomycetaceae</taxon>
        <taxon>Kitasatospora</taxon>
    </lineage>
</organism>
<feature type="compositionally biased region" description="Low complexity" evidence="1">
    <location>
        <begin position="1"/>
        <end position="38"/>
    </location>
</feature>
<evidence type="ECO:0000313" key="2">
    <source>
        <dbReference type="EMBL" id="RGD62015.1"/>
    </source>
</evidence>
<name>A0A373A3J7_9ACTN</name>
<evidence type="ECO:0000313" key="3">
    <source>
        <dbReference type="Proteomes" id="UP000263377"/>
    </source>
</evidence>
<dbReference type="AlphaFoldDB" id="A0A373A3J7"/>
<sequence length="145" mass="15530">MAARKPTTKPAAAPAAKPAGADGPDLETPPAELSAAAPLDPPPGPTAAPEPNQEEPTTPGIAAHQPLASGHVDLVDEDGTLLPHDLEQLFDLSHPEQTVVFPRLRVYQRRTYPGTHRTVTQLLYVPTQSIPRDEFERLRLSLGGE</sequence>
<feature type="region of interest" description="Disordered" evidence="1">
    <location>
        <begin position="1"/>
        <end position="69"/>
    </location>
</feature>
<dbReference type="Proteomes" id="UP000263377">
    <property type="component" value="Unassembled WGS sequence"/>
</dbReference>
<feature type="compositionally biased region" description="Pro residues" evidence="1">
    <location>
        <begin position="39"/>
        <end position="48"/>
    </location>
</feature>
<gene>
    <name evidence="2" type="ORF">DR950_33570</name>
</gene>
<accession>A0A373A3J7</accession>
<dbReference type="RefSeq" id="WP_117490187.1">
    <property type="nucleotide sequence ID" value="NZ_QVIG01000001.1"/>
</dbReference>
<keyword evidence="3" id="KW-1185">Reference proteome</keyword>
<evidence type="ECO:0000256" key="1">
    <source>
        <dbReference type="SAM" id="MobiDB-lite"/>
    </source>
</evidence>
<dbReference type="EMBL" id="QVIG01000001">
    <property type="protein sequence ID" value="RGD62015.1"/>
    <property type="molecule type" value="Genomic_DNA"/>
</dbReference>
<comment type="caution">
    <text evidence="2">The sequence shown here is derived from an EMBL/GenBank/DDBJ whole genome shotgun (WGS) entry which is preliminary data.</text>
</comment>